<name>A0A150PVG6_SORCE</name>
<proteinExistence type="predicted"/>
<keyword evidence="1" id="KW-1133">Transmembrane helix</keyword>
<reference evidence="2 3" key="1">
    <citation type="submission" date="2014-02" db="EMBL/GenBank/DDBJ databases">
        <title>The small core and large imbalanced accessory genome model reveals a collaborative survival strategy of Sorangium cellulosum strains in nature.</title>
        <authorList>
            <person name="Han K."/>
            <person name="Peng R."/>
            <person name="Blom J."/>
            <person name="Li Y.-Z."/>
        </authorList>
    </citation>
    <scope>NUCLEOTIDE SEQUENCE [LARGE SCALE GENOMIC DNA]</scope>
    <source>
        <strain evidence="2 3">So0157-25</strain>
    </source>
</reference>
<gene>
    <name evidence="2" type="ORF">BE08_10505</name>
</gene>
<keyword evidence="1" id="KW-0472">Membrane</keyword>
<feature type="transmembrane region" description="Helical" evidence="1">
    <location>
        <begin position="33"/>
        <end position="51"/>
    </location>
</feature>
<dbReference type="Proteomes" id="UP000075420">
    <property type="component" value="Unassembled WGS sequence"/>
</dbReference>
<accession>A0A150PVG6</accession>
<protein>
    <submittedName>
        <fullName evidence="2">Uncharacterized protein</fullName>
    </submittedName>
</protein>
<organism evidence="2 3">
    <name type="scientific">Sorangium cellulosum</name>
    <name type="common">Polyangium cellulosum</name>
    <dbReference type="NCBI Taxonomy" id="56"/>
    <lineage>
        <taxon>Bacteria</taxon>
        <taxon>Pseudomonadati</taxon>
        <taxon>Myxococcota</taxon>
        <taxon>Polyangia</taxon>
        <taxon>Polyangiales</taxon>
        <taxon>Polyangiaceae</taxon>
        <taxon>Sorangium</taxon>
    </lineage>
</organism>
<evidence type="ECO:0000256" key="1">
    <source>
        <dbReference type="SAM" id="Phobius"/>
    </source>
</evidence>
<keyword evidence="1" id="KW-0812">Transmembrane</keyword>
<sequence length="161" mass="17648">MPSRSAIQLPEELRDPPPRPWAALRHARRQVTGVGYALLVWAGLLAIGWSYRDSDFVSMVVGFSYVVMPLVLLYQALGSYTACRLALRGAPSPAQIYEGVVVTRYGAVNIWHVIVAGQHVRIRADAPLVKSMVVLVTPETGKGKRRVGVYHPQIGICTSLV</sequence>
<evidence type="ECO:0000313" key="2">
    <source>
        <dbReference type="EMBL" id="KYF59476.1"/>
    </source>
</evidence>
<comment type="caution">
    <text evidence="2">The sequence shown here is derived from an EMBL/GenBank/DDBJ whole genome shotgun (WGS) entry which is preliminary data.</text>
</comment>
<dbReference type="AlphaFoldDB" id="A0A150PVG6"/>
<dbReference type="EMBL" id="JELY01000420">
    <property type="protein sequence ID" value="KYF59476.1"/>
    <property type="molecule type" value="Genomic_DNA"/>
</dbReference>
<evidence type="ECO:0000313" key="3">
    <source>
        <dbReference type="Proteomes" id="UP000075420"/>
    </source>
</evidence>
<feature type="transmembrane region" description="Helical" evidence="1">
    <location>
        <begin position="57"/>
        <end position="77"/>
    </location>
</feature>